<keyword evidence="7 12" id="KW-0418">Kinase</keyword>
<comment type="caution">
    <text evidence="12">The sequence shown here is derived from an EMBL/GenBank/DDBJ whole genome shotgun (WGS) entry which is preliminary data.</text>
</comment>
<feature type="transmembrane region" description="Helical" evidence="10">
    <location>
        <begin position="22"/>
        <end position="43"/>
    </location>
</feature>
<comment type="subcellular location">
    <subcellularLocation>
        <location evidence="2">Cell membrane</location>
        <topology evidence="2">Multi-pass membrane protein</topology>
    </subcellularLocation>
</comment>
<dbReference type="AlphaFoldDB" id="A0AAN5PM85"/>
<keyword evidence="8 10" id="KW-1133">Transmembrane helix</keyword>
<evidence type="ECO:0000313" key="12">
    <source>
        <dbReference type="EMBL" id="HAU1881687.1"/>
    </source>
</evidence>
<dbReference type="GO" id="GO:0016036">
    <property type="term" value="P:cellular response to phosphate starvation"/>
    <property type="evidence" value="ECO:0007669"/>
    <property type="project" value="TreeGrafter"/>
</dbReference>
<organism evidence="12 13">
    <name type="scientific">Legionella pneumophila</name>
    <dbReference type="NCBI Taxonomy" id="446"/>
    <lineage>
        <taxon>Bacteria</taxon>
        <taxon>Pseudomonadati</taxon>
        <taxon>Pseudomonadota</taxon>
        <taxon>Gammaproteobacteria</taxon>
        <taxon>Legionellales</taxon>
        <taxon>Legionellaceae</taxon>
        <taxon>Legionella</taxon>
    </lineage>
</organism>
<dbReference type="Gene3D" id="1.10.287.130">
    <property type="match status" value="1"/>
</dbReference>
<evidence type="ECO:0000256" key="1">
    <source>
        <dbReference type="ARBA" id="ARBA00000085"/>
    </source>
</evidence>
<evidence type="ECO:0000256" key="5">
    <source>
        <dbReference type="ARBA" id="ARBA00022679"/>
    </source>
</evidence>
<dbReference type="Pfam" id="PF00512">
    <property type="entry name" value="HisKA"/>
    <property type="match status" value="1"/>
</dbReference>
<dbReference type="GO" id="GO:0000155">
    <property type="term" value="F:phosphorelay sensor kinase activity"/>
    <property type="evidence" value="ECO:0007669"/>
    <property type="project" value="InterPro"/>
</dbReference>
<keyword evidence="5" id="KW-0808">Transferase</keyword>
<reference evidence="12" key="2">
    <citation type="submission" date="2019-10" db="EMBL/GenBank/DDBJ databases">
        <authorList>
            <consortium name="NCBI Pathogen Detection Project"/>
        </authorList>
    </citation>
    <scope>NUCLEOTIDE SEQUENCE</scope>
    <source>
        <strain evidence="12">AZ00058701</strain>
    </source>
</reference>
<evidence type="ECO:0000256" key="4">
    <source>
        <dbReference type="ARBA" id="ARBA00022475"/>
    </source>
</evidence>
<gene>
    <name evidence="12" type="ORF">JBJ86_15720</name>
</gene>
<feature type="domain" description="Signal transduction histidine kinase dimerisation/phosphoacceptor" evidence="11">
    <location>
        <begin position="196"/>
        <end position="254"/>
    </location>
</feature>
<reference evidence="12" key="1">
    <citation type="journal article" date="2018" name="Genome Biol.">
        <title>SKESA: strategic k-mer extension for scrupulous assemblies.</title>
        <authorList>
            <person name="Souvorov A."/>
            <person name="Agarwala R."/>
            <person name="Lipman D.J."/>
        </authorList>
    </citation>
    <scope>NUCLEOTIDE SEQUENCE</scope>
    <source>
        <strain evidence="12">AZ00058701</strain>
    </source>
</reference>
<evidence type="ECO:0000256" key="3">
    <source>
        <dbReference type="ARBA" id="ARBA00012438"/>
    </source>
</evidence>
<dbReference type="PANTHER" id="PTHR45453:SF2">
    <property type="entry name" value="HISTIDINE KINASE"/>
    <property type="match status" value="1"/>
</dbReference>
<evidence type="ECO:0000256" key="9">
    <source>
        <dbReference type="ARBA" id="ARBA00023136"/>
    </source>
</evidence>
<dbReference type="InterPro" id="IPR003661">
    <property type="entry name" value="HisK_dim/P_dom"/>
</dbReference>
<dbReference type="InterPro" id="IPR036890">
    <property type="entry name" value="HATPase_C_sf"/>
</dbReference>
<feature type="transmembrane region" description="Helical" evidence="10">
    <location>
        <begin position="154"/>
        <end position="181"/>
    </location>
</feature>
<dbReference type="SUPFAM" id="SSF47384">
    <property type="entry name" value="Homodimeric domain of signal transducing histidine kinase"/>
    <property type="match status" value="1"/>
</dbReference>
<evidence type="ECO:0000313" key="13">
    <source>
        <dbReference type="Proteomes" id="UP000866496"/>
    </source>
</evidence>
<dbReference type="EC" id="2.7.13.3" evidence="3"/>
<keyword evidence="6 10" id="KW-0812">Transmembrane</keyword>
<keyword evidence="4" id="KW-1003">Cell membrane</keyword>
<dbReference type="GO" id="GO:0004721">
    <property type="term" value="F:phosphoprotein phosphatase activity"/>
    <property type="evidence" value="ECO:0007669"/>
    <property type="project" value="TreeGrafter"/>
</dbReference>
<keyword evidence="9 10" id="KW-0472">Membrane</keyword>
<proteinExistence type="predicted"/>
<evidence type="ECO:0000256" key="2">
    <source>
        <dbReference type="ARBA" id="ARBA00004651"/>
    </source>
</evidence>
<dbReference type="InterPro" id="IPR036097">
    <property type="entry name" value="HisK_dim/P_sf"/>
</dbReference>
<evidence type="ECO:0000256" key="6">
    <source>
        <dbReference type="ARBA" id="ARBA00022692"/>
    </source>
</evidence>
<dbReference type="GO" id="GO:0005886">
    <property type="term" value="C:plasma membrane"/>
    <property type="evidence" value="ECO:0007669"/>
    <property type="project" value="UniProtKB-SubCell"/>
</dbReference>
<dbReference type="CDD" id="cd00082">
    <property type="entry name" value="HisKA"/>
    <property type="match status" value="1"/>
</dbReference>
<accession>A0AAN5PM85</accession>
<dbReference type="EMBL" id="DACWHX010000039">
    <property type="protein sequence ID" value="HAU1881687.1"/>
    <property type="molecule type" value="Genomic_DNA"/>
</dbReference>
<name>A0AAN5PM85_LEGPN</name>
<evidence type="ECO:0000259" key="11">
    <source>
        <dbReference type="Pfam" id="PF00512"/>
    </source>
</evidence>
<dbReference type="SUPFAM" id="SSF55874">
    <property type="entry name" value="ATPase domain of HSP90 chaperone/DNA topoisomerase II/histidine kinase"/>
    <property type="match status" value="1"/>
</dbReference>
<evidence type="ECO:0000256" key="7">
    <source>
        <dbReference type="ARBA" id="ARBA00022777"/>
    </source>
</evidence>
<dbReference type="PANTHER" id="PTHR45453">
    <property type="entry name" value="PHOSPHATE REGULON SENSOR PROTEIN PHOR"/>
    <property type="match status" value="1"/>
</dbReference>
<feature type="non-terminal residue" evidence="12">
    <location>
        <position position="341"/>
    </location>
</feature>
<feature type="transmembrane region" description="Helical" evidence="10">
    <location>
        <begin position="115"/>
        <end position="148"/>
    </location>
</feature>
<comment type="catalytic activity">
    <reaction evidence="1">
        <text>ATP + protein L-histidine = ADP + protein N-phospho-L-histidine.</text>
        <dbReference type="EC" id="2.7.13.3"/>
    </reaction>
</comment>
<dbReference type="InterPro" id="IPR050351">
    <property type="entry name" value="BphY/WalK/GraS-like"/>
</dbReference>
<evidence type="ECO:0000256" key="10">
    <source>
        <dbReference type="SAM" id="Phobius"/>
    </source>
</evidence>
<sequence>MQRLKNIFTAIYQYLLKETEDASHQITLFGIVMMINYPLFGVFWKLEHFQLTEEFILRITAALLCACLAFNQFWPRQLLKFLPVFWYIVLLFCLPYFFAYLTLINNGSTLWLMNCVSAIFFLLLVSSVLGALILLISGVGLAFFHFYILSNNQFVYIPGTISLFSLIVTFIAAIIIGALFARDREITYAGRLSGMRMLAGSIAHDLRTPLASIYLQAELQELIVERLNNPEVQKDLKENLSKITRGIEMSNQLIRMQLNNIQRDKLDTSTFSIYSIKKLLKASLEEYPFKENQKSLIHLNDKNDFSIWIDEVGFKNMMWNLLKNSLEYIEETHKGEISIWL</sequence>
<dbReference type="Proteomes" id="UP000866496">
    <property type="component" value="Unassembled WGS sequence"/>
</dbReference>
<evidence type="ECO:0000256" key="8">
    <source>
        <dbReference type="ARBA" id="ARBA00022989"/>
    </source>
</evidence>
<protein>
    <recommendedName>
        <fullName evidence="3">histidine kinase</fullName>
        <ecNumber evidence="3">2.7.13.3</ecNumber>
    </recommendedName>
</protein>
<feature type="transmembrane region" description="Helical" evidence="10">
    <location>
        <begin position="85"/>
        <end position="103"/>
    </location>
</feature>
<feature type="transmembrane region" description="Helical" evidence="10">
    <location>
        <begin position="55"/>
        <end position="73"/>
    </location>
</feature>